<accession>A0A2Z4FLB7</accession>
<proteinExistence type="predicted"/>
<keyword evidence="2" id="KW-1185">Reference proteome</keyword>
<dbReference type="EMBL" id="CP030032">
    <property type="protein sequence ID" value="AWV89546.1"/>
    <property type="molecule type" value="Genomic_DNA"/>
</dbReference>
<evidence type="ECO:0000313" key="1">
    <source>
        <dbReference type="EMBL" id="AWV89546.1"/>
    </source>
</evidence>
<name>A0A2Z4FLB7_9DELT</name>
<evidence type="ECO:0000313" key="2">
    <source>
        <dbReference type="Proteomes" id="UP000249799"/>
    </source>
</evidence>
<organism evidence="1 2">
    <name type="scientific">Bradymonas sediminis</name>
    <dbReference type="NCBI Taxonomy" id="1548548"/>
    <lineage>
        <taxon>Bacteria</taxon>
        <taxon>Deltaproteobacteria</taxon>
        <taxon>Bradymonadales</taxon>
        <taxon>Bradymonadaceae</taxon>
        <taxon>Bradymonas</taxon>
    </lineage>
</organism>
<reference evidence="1 2" key="1">
    <citation type="submission" date="2018-06" db="EMBL/GenBank/DDBJ databases">
        <title>Lujinxingia sediminis gen. nov. sp. nov., a new facultative anaerobic member of the class Deltaproteobacteria, and proposal of Lujinxingaceae fam. nov.</title>
        <authorList>
            <person name="Guo L.-Y."/>
            <person name="Li C.-M."/>
            <person name="Wang S."/>
            <person name="Du Z.-J."/>
        </authorList>
    </citation>
    <scope>NUCLEOTIDE SEQUENCE [LARGE SCALE GENOMIC DNA]</scope>
    <source>
        <strain evidence="1 2">FA350</strain>
    </source>
</reference>
<dbReference type="RefSeq" id="WP_111334280.1">
    <property type="nucleotide sequence ID" value="NZ_CP030032.1"/>
</dbReference>
<dbReference type="KEGG" id="bsed:DN745_09440"/>
<sequence>MLHTALRPIFFALAAALLLGPSSAGAHTLPQERKVVAQVSGDRVEILVEFLEPPNDRVQLLLRRFDLDGDGELRGAEAKLAGGAWSKYILAGLQFEVVGESPAAQEPEIKFRRAQKGALTSLLYMRWDLPQLAPGATRTLRLKMQADEKTVPTAISFSPGEATDIREIAVPLRFKSNLDAAVLNPGERAHLRVEVAAARPSPSADSP</sequence>
<dbReference type="AlphaFoldDB" id="A0A2Z4FLB7"/>
<dbReference type="Proteomes" id="UP000249799">
    <property type="component" value="Chromosome"/>
</dbReference>
<gene>
    <name evidence="1" type="ORF">DN745_09440</name>
</gene>
<protein>
    <submittedName>
        <fullName evidence="1">Uncharacterized protein</fullName>
    </submittedName>
</protein>